<comment type="caution">
    <text evidence="12">The sequence shown here is derived from an EMBL/GenBank/DDBJ whole genome shotgun (WGS) entry which is preliminary data.</text>
</comment>
<evidence type="ECO:0000313" key="13">
    <source>
        <dbReference type="Proteomes" id="UP001378188"/>
    </source>
</evidence>
<evidence type="ECO:0000256" key="8">
    <source>
        <dbReference type="ARBA" id="ARBA00024725"/>
    </source>
</evidence>
<dbReference type="InterPro" id="IPR003593">
    <property type="entry name" value="AAA+_ATPase"/>
</dbReference>
<keyword evidence="3 9" id="KW-0812">Transmembrane</keyword>
<feature type="transmembrane region" description="Helical" evidence="9">
    <location>
        <begin position="182"/>
        <end position="203"/>
    </location>
</feature>
<dbReference type="Gene3D" id="3.40.50.300">
    <property type="entry name" value="P-loop containing nucleotide triphosphate hydrolases"/>
    <property type="match status" value="1"/>
</dbReference>
<keyword evidence="5 12" id="KW-0067">ATP-binding</keyword>
<evidence type="ECO:0000256" key="7">
    <source>
        <dbReference type="ARBA" id="ARBA00023136"/>
    </source>
</evidence>
<comment type="function">
    <text evidence="8">Part of an ABC transporter complex. Transmembrane domains (TMD) form a pore in the inner membrane and the ATP-binding domain (NBD) is responsible for energy generation.</text>
</comment>
<dbReference type="GO" id="GO:0005886">
    <property type="term" value="C:plasma membrane"/>
    <property type="evidence" value="ECO:0007669"/>
    <property type="project" value="UniProtKB-SubCell"/>
</dbReference>
<dbReference type="InterPro" id="IPR017871">
    <property type="entry name" value="ABC_transporter-like_CS"/>
</dbReference>
<evidence type="ECO:0000256" key="9">
    <source>
        <dbReference type="SAM" id="Phobius"/>
    </source>
</evidence>
<comment type="subcellular location">
    <subcellularLocation>
        <location evidence="1">Cell membrane</location>
        <topology evidence="1">Multi-pass membrane protein</topology>
    </subcellularLocation>
</comment>
<dbReference type="InterPro" id="IPR027417">
    <property type="entry name" value="P-loop_NTPase"/>
</dbReference>
<feature type="transmembrane region" description="Helical" evidence="9">
    <location>
        <begin position="38"/>
        <end position="61"/>
    </location>
</feature>
<feature type="transmembrane region" description="Helical" evidence="9">
    <location>
        <begin position="265"/>
        <end position="284"/>
    </location>
</feature>
<dbReference type="GO" id="GO:0034040">
    <property type="term" value="F:ATPase-coupled lipid transmembrane transporter activity"/>
    <property type="evidence" value="ECO:0007669"/>
    <property type="project" value="TreeGrafter"/>
</dbReference>
<sequence length="614" mass="67383">MFALFESFVDPLANGRQQRPPNRLVAFMWHYVQQAWPVLTPLLVVSAGVALIEVSLFNFIGQIVDILKETPPDRLFADYGTTFLWMAAVAVLVRPIANALHLLLVHQSVEPSLTNLIRWQTHRYLLRQSLGFFQNDFAGRLANRIIQTGPALREAVVSLIDALWYVTVYSASALFLFAEADIWLAVPLMVWIVAYVVILWHFVPKVKHHATVMSDARSMLTGRIVDSYTNIMTVKLFAHAEREDEYAREAIVDHTGKFRAMMRQITAMNLALVIINGLLIATTLGMGLWLWQGSAITIGAVALAAGLVMRINAMSGWIMWVVTGIFENLGTVAEGMESISRPYAVVDAPGAGELVVDRGGITFERVSFHYGRTGGVIDDLSLSVRPGERVGLVGRSGAGKSTLVNLLLRFHDVESGRVLIDGQDIAAVSQESLRGAIGVVTQDTSLLHRSVRDNVRYGAPEADDAAIWAALRRSHSDGFVPDLVDLHGRRGLDAHVGERGVKLSGGQRQRIAIARVLLKDAPILVLDEATSALDSEIEAAIQEDLEALMDGKTVIAIAHRLSTIARMDRLVVMEAGRIVETGSHAELIARGGIYARLWQRQSGGFLGEMEPEVA</sequence>
<keyword evidence="7 9" id="KW-0472">Membrane</keyword>
<feature type="domain" description="ABC transmembrane type-1" evidence="11">
    <location>
        <begin position="42"/>
        <end position="327"/>
    </location>
</feature>
<dbReference type="EMBL" id="JAZHOF010000004">
    <property type="protein sequence ID" value="MEJ8572250.1"/>
    <property type="molecule type" value="Genomic_DNA"/>
</dbReference>
<keyword evidence="13" id="KW-1185">Reference proteome</keyword>
<dbReference type="RefSeq" id="WP_340329941.1">
    <property type="nucleotide sequence ID" value="NZ_JAZHOF010000004.1"/>
</dbReference>
<proteinExistence type="inferred from homology"/>
<evidence type="ECO:0000256" key="2">
    <source>
        <dbReference type="ARBA" id="ARBA00005417"/>
    </source>
</evidence>
<comment type="similarity">
    <text evidence="2">Belongs to the ABC transporter superfamily.</text>
</comment>
<dbReference type="GO" id="GO:0016887">
    <property type="term" value="F:ATP hydrolysis activity"/>
    <property type="evidence" value="ECO:0007669"/>
    <property type="project" value="InterPro"/>
</dbReference>
<dbReference type="GO" id="GO:0140359">
    <property type="term" value="F:ABC-type transporter activity"/>
    <property type="evidence" value="ECO:0007669"/>
    <property type="project" value="InterPro"/>
</dbReference>
<dbReference type="FunFam" id="3.40.50.300:FF:000218">
    <property type="entry name" value="Multidrug ABC transporter ATP-binding protein"/>
    <property type="match status" value="1"/>
</dbReference>
<gene>
    <name evidence="12" type="ORF">V3328_12245</name>
</gene>
<dbReference type="InterPro" id="IPR011527">
    <property type="entry name" value="ABC1_TM_dom"/>
</dbReference>
<feature type="transmembrane region" description="Helical" evidence="9">
    <location>
        <begin position="290"/>
        <end position="309"/>
    </location>
</feature>
<evidence type="ECO:0000256" key="3">
    <source>
        <dbReference type="ARBA" id="ARBA00022692"/>
    </source>
</evidence>
<keyword evidence="6 9" id="KW-1133">Transmembrane helix</keyword>
<dbReference type="PROSITE" id="PS50929">
    <property type="entry name" value="ABC_TM1F"/>
    <property type="match status" value="1"/>
</dbReference>
<evidence type="ECO:0000256" key="5">
    <source>
        <dbReference type="ARBA" id="ARBA00022840"/>
    </source>
</evidence>
<dbReference type="PANTHER" id="PTHR24221">
    <property type="entry name" value="ATP-BINDING CASSETTE SUB-FAMILY B"/>
    <property type="match status" value="1"/>
</dbReference>
<dbReference type="SUPFAM" id="SSF52540">
    <property type="entry name" value="P-loop containing nucleoside triphosphate hydrolases"/>
    <property type="match status" value="1"/>
</dbReference>
<evidence type="ECO:0000259" key="11">
    <source>
        <dbReference type="PROSITE" id="PS50929"/>
    </source>
</evidence>
<dbReference type="SUPFAM" id="SSF90123">
    <property type="entry name" value="ABC transporter transmembrane region"/>
    <property type="match status" value="1"/>
</dbReference>
<dbReference type="FunFam" id="1.20.1560.10:FF:000070">
    <property type="entry name" value="Multidrug ABC transporter ATP-binding protein"/>
    <property type="match status" value="1"/>
</dbReference>
<protein>
    <submittedName>
        <fullName evidence="12">ABC transporter ATP-binding protein</fullName>
    </submittedName>
</protein>
<dbReference type="Proteomes" id="UP001378188">
    <property type="component" value="Unassembled WGS sequence"/>
</dbReference>
<dbReference type="PROSITE" id="PS50893">
    <property type="entry name" value="ABC_TRANSPORTER_2"/>
    <property type="match status" value="1"/>
</dbReference>
<feature type="transmembrane region" description="Helical" evidence="9">
    <location>
        <begin position="155"/>
        <end position="176"/>
    </location>
</feature>
<dbReference type="SMART" id="SM00382">
    <property type="entry name" value="AAA"/>
    <property type="match status" value="1"/>
</dbReference>
<dbReference type="InterPro" id="IPR036640">
    <property type="entry name" value="ABC1_TM_sf"/>
</dbReference>
<dbReference type="Gene3D" id="1.20.1560.10">
    <property type="entry name" value="ABC transporter type 1, transmembrane domain"/>
    <property type="match status" value="1"/>
</dbReference>
<evidence type="ECO:0000259" key="10">
    <source>
        <dbReference type="PROSITE" id="PS50893"/>
    </source>
</evidence>
<dbReference type="Pfam" id="PF00664">
    <property type="entry name" value="ABC_membrane"/>
    <property type="match status" value="1"/>
</dbReference>
<evidence type="ECO:0000256" key="1">
    <source>
        <dbReference type="ARBA" id="ARBA00004651"/>
    </source>
</evidence>
<accession>A0AAW9RTK1</accession>
<dbReference type="InterPro" id="IPR039421">
    <property type="entry name" value="Type_1_exporter"/>
</dbReference>
<dbReference type="InterPro" id="IPR003439">
    <property type="entry name" value="ABC_transporter-like_ATP-bd"/>
</dbReference>
<organism evidence="12 13">
    <name type="scientific">Microbaculum marinum</name>
    <dbReference type="NCBI Taxonomy" id="1764581"/>
    <lineage>
        <taxon>Bacteria</taxon>
        <taxon>Pseudomonadati</taxon>
        <taxon>Pseudomonadota</taxon>
        <taxon>Alphaproteobacteria</taxon>
        <taxon>Hyphomicrobiales</taxon>
        <taxon>Tepidamorphaceae</taxon>
        <taxon>Microbaculum</taxon>
    </lineage>
</organism>
<evidence type="ECO:0000313" key="12">
    <source>
        <dbReference type="EMBL" id="MEJ8572250.1"/>
    </source>
</evidence>
<evidence type="ECO:0000256" key="4">
    <source>
        <dbReference type="ARBA" id="ARBA00022741"/>
    </source>
</evidence>
<dbReference type="PANTHER" id="PTHR24221:SF203">
    <property type="entry name" value="ATP-BINDING_PERMEASE FUSION ABC TRANSPORTER-RELATED"/>
    <property type="match status" value="1"/>
</dbReference>
<evidence type="ECO:0000256" key="6">
    <source>
        <dbReference type="ARBA" id="ARBA00022989"/>
    </source>
</evidence>
<feature type="domain" description="ABC transporter" evidence="10">
    <location>
        <begin position="361"/>
        <end position="600"/>
    </location>
</feature>
<name>A0AAW9RTK1_9HYPH</name>
<keyword evidence="4" id="KW-0547">Nucleotide-binding</keyword>
<dbReference type="AlphaFoldDB" id="A0AAW9RTK1"/>
<dbReference type="GO" id="GO:0005524">
    <property type="term" value="F:ATP binding"/>
    <property type="evidence" value="ECO:0007669"/>
    <property type="project" value="UniProtKB-KW"/>
</dbReference>
<dbReference type="Pfam" id="PF00005">
    <property type="entry name" value="ABC_tran"/>
    <property type="match status" value="1"/>
</dbReference>
<reference evidence="12 13" key="1">
    <citation type="submission" date="2024-02" db="EMBL/GenBank/DDBJ databases">
        <title>Genome analysis and characterization of Microbaculum marinisediminis sp. nov., isolated from marine sediment.</title>
        <authorList>
            <person name="Du Z.-J."/>
            <person name="Ye Y.-Q."/>
            <person name="Zhang Z.-R."/>
            <person name="Yuan S.-M."/>
            <person name="Zhang X.-Y."/>
        </authorList>
    </citation>
    <scope>NUCLEOTIDE SEQUENCE [LARGE SCALE GENOMIC DNA]</scope>
    <source>
        <strain evidence="12 13">SDUM1044001</strain>
    </source>
</reference>
<dbReference type="PROSITE" id="PS00211">
    <property type="entry name" value="ABC_TRANSPORTER_1"/>
    <property type="match status" value="1"/>
</dbReference>